<keyword evidence="4" id="KW-0808">Transferase</keyword>
<evidence type="ECO:0000256" key="8">
    <source>
        <dbReference type="ARBA" id="ARBA00023034"/>
    </source>
</evidence>
<dbReference type="PANTHER" id="PTHR11214">
    <property type="entry name" value="BETA-1,3-N-ACETYLGLUCOSAMINYLTRANSFERASE"/>
    <property type="match status" value="1"/>
</dbReference>
<keyword evidence="6" id="KW-0735">Signal-anchor</keyword>
<comment type="caution">
    <text evidence="11">The sequence shown here is derived from an EMBL/GenBank/DDBJ whole genome shotgun (WGS) entry which is preliminary data.</text>
</comment>
<evidence type="ECO:0000313" key="11">
    <source>
        <dbReference type="EMBL" id="KAL3672740.1"/>
    </source>
</evidence>
<keyword evidence="10" id="KW-0732">Signal</keyword>
<keyword evidence="9" id="KW-0472">Membrane</keyword>
<protein>
    <submittedName>
        <fullName evidence="11">Uncharacterized protein</fullName>
    </submittedName>
</protein>
<feature type="chain" id="PRO_5044851652" evidence="10">
    <location>
        <begin position="22"/>
        <end position="583"/>
    </location>
</feature>
<keyword evidence="5" id="KW-0812">Transmembrane</keyword>
<evidence type="ECO:0000256" key="3">
    <source>
        <dbReference type="ARBA" id="ARBA00022676"/>
    </source>
</evidence>
<comment type="subcellular location">
    <subcellularLocation>
        <location evidence="1">Golgi apparatus membrane</location>
        <topology evidence="1">Single-pass type II membrane protein</topology>
    </subcellularLocation>
</comment>
<dbReference type="PANTHER" id="PTHR11214:SF3">
    <property type="entry name" value="BETA-1,3-GALACTOSYLTRANSFERASE 6"/>
    <property type="match status" value="1"/>
</dbReference>
<dbReference type="AlphaFoldDB" id="A0ABD3G424"/>
<dbReference type="Pfam" id="PF01762">
    <property type="entry name" value="Galactosyl_T"/>
    <property type="match status" value="1"/>
</dbReference>
<comment type="similarity">
    <text evidence="2">Belongs to the glycosyltransferase 31 family.</text>
</comment>
<keyword evidence="12" id="KW-1185">Reference proteome</keyword>
<evidence type="ECO:0000256" key="9">
    <source>
        <dbReference type="ARBA" id="ARBA00023136"/>
    </source>
</evidence>
<evidence type="ECO:0000256" key="1">
    <source>
        <dbReference type="ARBA" id="ARBA00004323"/>
    </source>
</evidence>
<keyword evidence="8" id="KW-0333">Golgi apparatus</keyword>
<evidence type="ECO:0000256" key="2">
    <source>
        <dbReference type="ARBA" id="ARBA00008661"/>
    </source>
</evidence>
<evidence type="ECO:0000256" key="4">
    <source>
        <dbReference type="ARBA" id="ARBA00022679"/>
    </source>
</evidence>
<evidence type="ECO:0000256" key="6">
    <source>
        <dbReference type="ARBA" id="ARBA00022968"/>
    </source>
</evidence>
<dbReference type="GO" id="GO:0016757">
    <property type="term" value="F:glycosyltransferase activity"/>
    <property type="evidence" value="ECO:0007669"/>
    <property type="project" value="UniProtKB-KW"/>
</dbReference>
<feature type="signal peptide" evidence="10">
    <location>
        <begin position="1"/>
        <end position="21"/>
    </location>
</feature>
<proteinExistence type="inferred from homology"/>
<evidence type="ECO:0000313" key="12">
    <source>
        <dbReference type="Proteomes" id="UP001632037"/>
    </source>
</evidence>
<evidence type="ECO:0000256" key="5">
    <source>
        <dbReference type="ARBA" id="ARBA00022692"/>
    </source>
</evidence>
<evidence type="ECO:0000256" key="7">
    <source>
        <dbReference type="ARBA" id="ARBA00022989"/>
    </source>
</evidence>
<dbReference type="EMBL" id="JBIMZQ010000003">
    <property type="protein sequence ID" value="KAL3672740.1"/>
    <property type="molecule type" value="Genomic_DNA"/>
</dbReference>
<name>A0ABD3G424_9STRA</name>
<dbReference type="Proteomes" id="UP001632037">
    <property type="component" value="Unassembled WGS sequence"/>
</dbReference>
<dbReference type="Gene3D" id="3.90.550.50">
    <property type="match status" value="1"/>
</dbReference>
<keyword evidence="3" id="KW-0328">Glycosyltransferase</keyword>
<accession>A0ABD3G424</accession>
<gene>
    <name evidence="11" type="ORF">V7S43_002032</name>
</gene>
<keyword evidence="7" id="KW-1133">Transmembrane helix</keyword>
<reference evidence="11 12" key="1">
    <citation type="submission" date="2024-09" db="EMBL/GenBank/DDBJ databases">
        <title>Genome sequencing and assembly of Phytophthora oleae, isolate VK10A, causative agent of rot of olive drupes.</title>
        <authorList>
            <person name="Conti Taguali S."/>
            <person name="Riolo M."/>
            <person name="La Spada F."/>
            <person name="Cacciola S.O."/>
            <person name="Dionisio G."/>
        </authorList>
    </citation>
    <scope>NUCLEOTIDE SEQUENCE [LARGE SCALE GENOMIC DNA]</scope>
    <source>
        <strain evidence="11 12">VK10A</strain>
    </source>
</reference>
<dbReference type="InterPro" id="IPR002659">
    <property type="entry name" value="Glyco_trans_31"/>
</dbReference>
<dbReference type="GO" id="GO:0000139">
    <property type="term" value="C:Golgi membrane"/>
    <property type="evidence" value="ECO:0007669"/>
    <property type="project" value="UniProtKB-SubCell"/>
</dbReference>
<sequence>MGISALLVLISCFCGWSTGIALNSSLPWTSACSTERPKYAGRVGTDDDPLTRFSIVNPKNGDLIVLPIEIRFLIDTRSYEGYKACYADAHICVELNGLWKKCKKRGGSPIWFRLLPEGNYTAAAYITDKTGQARYHEAENVSFTVVSTSELKLRNEELAEKSRQEQQSLKDVDILHWTELEKQTEIEDNEGDDITFPRSGVSSTNSPTVVIGIKTAVVTGFPRRQAIRETWANRATLPHEAKVLFLGCEPNMTDFQNENDRRRVLRAIAKERTVYRDLLTEELECTDSYRGLSDKVKAFMHLVVAEFPDSKFLMLVDDDVYLRVDQLAEHLRKASQPNLYFGEVWSVKFANNQQPIRDPESPYYLPKDQYPMRNLLPYASGPHYVMPMHGVRFISKNYWQLSSMNGLEDVSSGFWQFTMQVKARHTKDFSSVRSSMQCTDTLVSFADLSPLGIRSIHANLNSNRSFCHGFNPVTWHRHLNIIPSLKEMLQRPPPESVDDDTGLQLETYIDDSAPDQVTVIVSTTSNTGMKFLFFLSTESVDEFSRKLCTQVCIHFSVSCLSLTTALRHQLPTTNANSTSPLQR</sequence>
<organism evidence="11 12">
    <name type="scientific">Phytophthora oleae</name>
    <dbReference type="NCBI Taxonomy" id="2107226"/>
    <lineage>
        <taxon>Eukaryota</taxon>
        <taxon>Sar</taxon>
        <taxon>Stramenopiles</taxon>
        <taxon>Oomycota</taxon>
        <taxon>Peronosporomycetes</taxon>
        <taxon>Peronosporales</taxon>
        <taxon>Peronosporaceae</taxon>
        <taxon>Phytophthora</taxon>
    </lineage>
</organism>
<evidence type="ECO:0000256" key="10">
    <source>
        <dbReference type="SAM" id="SignalP"/>
    </source>
</evidence>